<comment type="similarity">
    <text evidence="13">Belongs to the LpxK family.</text>
</comment>
<dbReference type="PANTHER" id="PTHR42724">
    <property type="entry name" value="TETRAACYLDISACCHARIDE 4'-KINASE"/>
    <property type="match status" value="1"/>
</dbReference>
<dbReference type="UniPathway" id="UPA00359">
    <property type="reaction ID" value="UER00482"/>
</dbReference>
<dbReference type="NCBIfam" id="NF001892">
    <property type="entry name" value="PRK00652.1-5"/>
    <property type="match status" value="1"/>
</dbReference>
<accession>A0A1X9SMR1</accession>
<dbReference type="GO" id="GO:0009029">
    <property type="term" value="F:lipid-A 4'-kinase activity"/>
    <property type="evidence" value="ECO:0007669"/>
    <property type="project" value="UniProtKB-UniRule"/>
</dbReference>
<organism evidence="15 16">
    <name type="scientific">Campylobacter lanienae NCTC 13004</name>
    <dbReference type="NCBI Taxonomy" id="1031753"/>
    <lineage>
        <taxon>Bacteria</taxon>
        <taxon>Pseudomonadati</taxon>
        <taxon>Campylobacterota</taxon>
        <taxon>Epsilonproteobacteria</taxon>
        <taxon>Campylobacterales</taxon>
        <taxon>Campylobacteraceae</taxon>
        <taxon>Campylobacter</taxon>
    </lineage>
</organism>
<gene>
    <name evidence="13 15" type="primary">lpxK</name>
    <name evidence="15" type="ORF">CLAN_0751</name>
</gene>
<dbReference type="Pfam" id="PF02606">
    <property type="entry name" value="LpxK"/>
    <property type="match status" value="1"/>
</dbReference>
<evidence type="ECO:0000256" key="5">
    <source>
        <dbReference type="ARBA" id="ARBA00022516"/>
    </source>
</evidence>
<keyword evidence="14" id="KW-0812">Transmembrane</keyword>
<dbReference type="GO" id="GO:0009245">
    <property type="term" value="P:lipid A biosynthetic process"/>
    <property type="evidence" value="ECO:0007669"/>
    <property type="project" value="UniProtKB-UniRule"/>
</dbReference>
<reference evidence="16" key="1">
    <citation type="journal article" date="2017" name="Genome Biol. Evol.">
        <title>Comparative Genomic Analysis Identifies a Campylobacter Clade Deficient in Selenium Metabolism.</title>
        <authorList>
            <person name="Miller W.G."/>
            <person name="Yee E."/>
            <person name="Lopes B.S."/>
            <person name="Chapman M.H."/>
            <person name="Huynh S."/>
            <person name="Bono J.L."/>
            <person name="Parker C.T."/>
            <person name="Strachan N.J.C."/>
            <person name="Forbes K.J."/>
        </authorList>
    </citation>
    <scope>NUCLEOTIDE SEQUENCE [LARGE SCALE GENOMIC DNA]</scope>
    <source>
        <strain evidence="16">NCTC 13004</strain>
    </source>
</reference>
<evidence type="ECO:0000256" key="3">
    <source>
        <dbReference type="ARBA" id="ARBA00012071"/>
    </source>
</evidence>
<dbReference type="InterPro" id="IPR003758">
    <property type="entry name" value="LpxK"/>
</dbReference>
<comment type="catalytic activity">
    <reaction evidence="13">
        <text>a lipid A disaccharide + ATP = a lipid IVA + ADP + H(+)</text>
        <dbReference type="Rhea" id="RHEA:67840"/>
        <dbReference type="ChEBI" id="CHEBI:15378"/>
        <dbReference type="ChEBI" id="CHEBI:30616"/>
        <dbReference type="ChEBI" id="CHEBI:176343"/>
        <dbReference type="ChEBI" id="CHEBI:176425"/>
        <dbReference type="ChEBI" id="CHEBI:456216"/>
        <dbReference type="EC" id="2.7.1.130"/>
    </reaction>
</comment>
<evidence type="ECO:0000256" key="8">
    <source>
        <dbReference type="ARBA" id="ARBA00022741"/>
    </source>
</evidence>
<keyword evidence="8 13" id="KW-0547">Nucleotide-binding</keyword>
<feature type="binding site" evidence="13">
    <location>
        <begin position="62"/>
        <end position="69"/>
    </location>
    <ligand>
        <name>ATP</name>
        <dbReference type="ChEBI" id="CHEBI:30616"/>
    </ligand>
</feature>
<dbReference type="AlphaFoldDB" id="A0A1X9SMR1"/>
<evidence type="ECO:0000256" key="7">
    <source>
        <dbReference type="ARBA" id="ARBA00022679"/>
    </source>
</evidence>
<keyword evidence="14" id="KW-1133">Transmembrane helix</keyword>
<evidence type="ECO:0000256" key="2">
    <source>
        <dbReference type="ARBA" id="ARBA00004870"/>
    </source>
</evidence>
<dbReference type="HAMAP" id="MF_00409">
    <property type="entry name" value="LpxK"/>
    <property type="match status" value="1"/>
</dbReference>
<evidence type="ECO:0000313" key="15">
    <source>
        <dbReference type="EMBL" id="ARQ97498.1"/>
    </source>
</evidence>
<dbReference type="PANTHER" id="PTHR42724:SF1">
    <property type="entry name" value="TETRAACYLDISACCHARIDE 4'-KINASE, MITOCHONDRIAL-RELATED"/>
    <property type="match status" value="1"/>
</dbReference>
<evidence type="ECO:0000256" key="14">
    <source>
        <dbReference type="SAM" id="Phobius"/>
    </source>
</evidence>
<sequence>MFNSKLHAWLEKYFYQPGYFELAISALLLPFSFIYYCLVWIKFKLAKPVKFKIPIISVGNLILGGSGKTPLTKAIFNEFSPKFKTFIILRGYKRESKGMQIVALNGDIKCDTKTSGDEAMEYAISLKNANIIVCNDRKIAINEAINLGAKLVILDDGFGKADIFKLNILIKPQNTPKLNFTIPSGFYRYPKSFYNLADIIPNSDDIIKEINIINPTDKMVLISGIANPSRLSFIYDRCVGYEHFGDHYKFNKFECENILKKYNGTSLLVTQKDYVKIKDFGLNLSILELKTIISPNLSNKIALFIKSYQNSDKIYQTNQEGKIC</sequence>
<keyword evidence="11 13" id="KW-0443">Lipid metabolism</keyword>
<dbReference type="GO" id="GO:0009244">
    <property type="term" value="P:lipopolysaccharide core region biosynthetic process"/>
    <property type="evidence" value="ECO:0007669"/>
    <property type="project" value="TreeGrafter"/>
</dbReference>
<evidence type="ECO:0000256" key="4">
    <source>
        <dbReference type="ARBA" id="ARBA00016436"/>
    </source>
</evidence>
<evidence type="ECO:0000256" key="12">
    <source>
        <dbReference type="ARBA" id="ARBA00029757"/>
    </source>
</evidence>
<dbReference type="GO" id="GO:0005524">
    <property type="term" value="F:ATP binding"/>
    <property type="evidence" value="ECO:0007669"/>
    <property type="project" value="UniProtKB-UniRule"/>
</dbReference>
<comment type="pathway">
    <text evidence="2 13">Glycolipid biosynthesis; lipid IV(A) biosynthesis; lipid IV(A) from (3R)-3-hydroxytetradecanoyl-[acyl-carrier-protein] and UDP-N-acetyl-alpha-D-glucosamine: step 6/6.</text>
</comment>
<dbReference type="KEGG" id="clx:CLAN_0751"/>
<evidence type="ECO:0000256" key="10">
    <source>
        <dbReference type="ARBA" id="ARBA00022840"/>
    </source>
</evidence>
<dbReference type="EMBL" id="CP015578">
    <property type="protein sequence ID" value="ARQ97498.1"/>
    <property type="molecule type" value="Genomic_DNA"/>
</dbReference>
<keyword evidence="5 13" id="KW-0444">Lipid biosynthesis</keyword>
<keyword evidence="9 13" id="KW-0418">Kinase</keyword>
<keyword evidence="6 13" id="KW-0441">Lipid A biosynthesis</keyword>
<dbReference type="Proteomes" id="UP000202031">
    <property type="component" value="Chromosome"/>
</dbReference>
<dbReference type="InterPro" id="IPR027417">
    <property type="entry name" value="P-loop_NTPase"/>
</dbReference>
<proteinExistence type="inferred from homology"/>
<evidence type="ECO:0000313" key="16">
    <source>
        <dbReference type="Proteomes" id="UP000202031"/>
    </source>
</evidence>
<dbReference type="EC" id="2.7.1.130" evidence="3 13"/>
<reference evidence="16" key="2">
    <citation type="journal article" date="2017" name="Genome Biol. Evol.">
        <title>Comparative genomic analysis identifies a Campylobacter clade deficient in selenium metabolism.</title>
        <authorList>
            <person name="Miller W.G."/>
            <person name="Yee E."/>
            <person name="Lopes B.S."/>
            <person name="Chapman M.H."/>
            <person name="Huynh S."/>
            <person name="Bono J.L."/>
            <person name="Parker C.T."/>
            <person name="Strachan N.J.C."/>
            <person name="Forbes K.J."/>
        </authorList>
    </citation>
    <scope>NUCLEOTIDE SEQUENCE [LARGE SCALE GENOMIC DNA]</scope>
    <source>
        <strain evidence="16">NCTC 13004</strain>
    </source>
</reference>
<evidence type="ECO:0000256" key="1">
    <source>
        <dbReference type="ARBA" id="ARBA00002274"/>
    </source>
</evidence>
<evidence type="ECO:0000256" key="6">
    <source>
        <dbReference type="ARBA" id="ARBA00022556"/>
    </source>
</evidence>
<dbReference type="GeneID" id="46921226"/>
<keyword evidence="14" id="KW-0472">Membrane</keyword>
<dbReference type="GO" id="GO:0005886">
    <property type="term" value="C:plasma membrane"/>
    <property type="evidence" value="ECO:0007669"/>
    <property type="project" value="TreeGrafter"/>
</dbReference>
<evidence type="ECO:0000256" key="11">
    <source>
        <dbReference type="ARBA" id="ARBA00023098"/>
    </source>
</evidence>
<keyword evidence="10 13" id="KW-0067">ATP-binding</keyword>
<feature type="transmembrane region" description="Helical" evidence="14">
    <location>
        <begin position="20"/>
        <end position="41"/>
    </location>
</feature>
<comment type="function">
    <text evidence="1 13">Transfers the gamma-phosphate of ATP to the 4'-position of a tetraacyldisaccharide 1-phosphate intermediate (termed DS-1-P) to form tetraacyldisaccharide 1,4'-bis-phosphate (lipid IVA).</text>
</comment>
<protein>
    <recommendedName>
        <fullName evidence="4 13">Tetraacyldisaccharide 4'-kinase</fullName>
        <ecNumber evidence="3 13">2.7.1.130</ecNumber>
    </recommendedName>
    <alternativeName>
        <fullName evidence="12 13">Lipid A 4'-kinase</fullName>
    </alternativeName>
</protein>
<dbReference type="SUPFAM" id="SSF52540">
    <property type="entry name" value="P-loop containing nucleoside triphosphate hydrolases"/>
    <property type="match status" value="1"/>
</dbReference>
<evidence type="ECO:0000256" key="13">
    <source>
        <dbReference type="HAMAP-Rule" id="MF_00409"/>
    </source>
</evidence>
<evidence type="ECO:0000256" key="9">
    <source>
        <dbReference type="ARBA" id="ARBA00022777"/>
    </source>
</evidence>
<name>A0A1X9SMR1_9BACT</name>
<dbReference type="RefSeq" id="WP_100590623.1">
    <property type="nucleotide sequence ID" value="NZ_CP015578.1"/>
</dbReference>
<keyword evidence="7 13" id="KW-0808">Transferase</keyword>